<dbReference type="EMBL" id="JAEPRB010000701">
    <property type="protein sequence ID" value="KAG2213211.1"/>
    <property type="molecule type" value="Genomic_DNA"/>
</dbReference>
<organism evidence="5 6">
    <name type="scientific">Circinella minor</name>
    <dbReference type="NCBI Taxonomy" id="1195481"/>
    <lineage>
        <taxon>Eukaryota</taxon>
        <taxon>Fungi</taxon>
        <taxon>Fungi incertae sedis</taxon>
        <taxon>Mucoromycota</taxon>
        <taxon>Mucoromycotina</taxon>
        <taxon>Mucoromycetes</taxon>
        <taxon>Mucorales</taxon>
        <taxon>Lichtheimiaceae</taxon>
        <taxon>Circinella</taxon>
    </lineage>
</organism>
<dbReference type="GO" id="GO:0005634">
    <property type="term" value="C:nucleus"/>
    <property type="evidence" value="ECO:0007669"/>
    <property type="project" value="UniProtKB-ARBA"/>
</dbReference>
<dbReference type="PANTHER" id="PTHR37984">
    <property type="entry name" value="PROTEIN CBG26694"/>
    <property type="match status" value="1"/>
</dbReference>
<evidence type="ECO:0000313" key="5">
    <source>
        <dbReference type="EMBL" id="KAG2213211.1"/>
    </source>
</evidence>
<dbReference type="PROSITE" id="PS50994">
    <property type="entry name" value="INTEGRASE"/>
    <property type="match status" value="1"/>
</dbReference>
<dbReference type="Pfam" id="PF00385">
    <property type="entry name" value="Chromo"/>
    <property type="match status" value="1"/>
</dbReference>
<name>A0A8H7RNZ7_9FUNG</name>
<dbReference type="Gene3D" id="1.10.340.70">
    <property type="match status" value="1"/>
</dbReference>
<dbReference type="InterPro" id="IPR001584">
    <property type="entry name" value="Integrase_cat-core"/>
</dbReference>
<dbReference type="Gene3D" id="3.30.420.10">
    <property type="entry name" value="Ribonuclease H-like superfamily/Ribonuclease H"/>
    <property type="match status" value="1"/>
</dbReference>
<feature type="domain" description="Chromo" evidence="2">
    <location>
        <begin position="854"/>
        <end position="912"/>
    </location>
</feature>
<feature type="domain" description="Integrase catalytic" evidence="4">
    <location>
        <begin position="563"/>
        <end position="721"/>
    </location>
</feature>
<keyword evidence="1" id="KW-0511">Multifunctional enzyme</keyword>
<dbReference type="SUPFAM" id="SSF56672">
    <property type="entry name" value="DNA/RNA polymerases"/>
    <property type="match status" value="1"/>
</dbReference>
<dbReference type="CDD" id="cd00024">
    <property type="entry name" value="CD_CSD"/>
    <property type="match status" value="1"/>
</dbReference>
<dbReference type="InterPro" id="IPR016197">
    <property type="entry name" value="Chromo-like_dom_sf"/>
</dbReference>
<dbReference type="InterPro" id="IPR012337">
    <property type="entry name" value="RNaseH-like_sf"/>
</dbReference>
<dbReference type="InterPro" id="IPR050951">
    <property type="entry name" value="Retrovirus_Pol_polyprotein"/>
</dbReference>
<dbReference type="SUPFAM" id="SSF54160">
    <property type="entry name" value="Chromo domain-like"/>
    <property type="match status" value="1"/>
</dbReference>
<dbReference type="AlphaFoldDB" id="A0A8H7RNZ7"/>
<dbReference type="SUPFAM" id="SSF53098">
    <property type="entry name" value="Ribonuclease H-like"/>
    <property type="match status" value="1"/>
</dbReference>
<dbReference type="InterPro" id="IPR041577">
    <property type="entry name" value="RT_RNaseH_2"/>
</dbReference>
<keyword evidence="6" id="KW-1185">Reference proteome</keyword>
<dbReference type="InterPro" id="IPR036397">
    <property type="entry name" value="RNaseH_sf"/>
</dbReference>
<accession>A0A8H7RNZ7</accession>
<dbReference type="GO" id="GO:0003676">
    <property type="term" value="F:nucleic acid binding"/>
    <property type="evidence" value="ECO:0007669"/>
    <property type="project" value="InterPro"/>
</dbReference>
<dbReference type="Pfam" id="PF17921">
    <property type="entry name" value="Integrase_H2C2"/>
    <property type="match status" value="1"/>
</dbReference>
<dbReference type="CDD" id="cd09274">
    <property type="entry name" value="RNase_HI_RT_Ty3"/>
    <property type="match status" value="1"/>
</dbReference>
<dbReference type="SMART" id="SM00298">
    <property type="entry name" value="CHROMO"/>
    <property type="match status" value="1"/>
</dbReference>
<dbReference type="Proteomes" id="UP000646827">
    <property type="component" value="Unassembled WGS sequence"/>
</dbReference>
<dbReference type="InterPro" id="IPR043128">
    <property type="entry name" value="Rev_trsase/Diguanyl_cyclase"/>
</dbReference>
<feature type="domain" description="Reverse transcriptase" evidence="3">
    <location>
        <begin position="41"/>
        <end position="226"/>
    </location>
</feature>
<gene>
    <name evidence="5" type="ORF">INT45_001554</name>
</gene>
<evidence type="ECO:0008006" key="7">
    <source>
        <dbReference type="Google" id="ProtNLM"/>
    </source>
</evidence>
<proteinExistence type="predicted"/>
<dbReference type="InterPro" id="IPR043502">
    <property type="entry name" value="DNA/RNA_pol_sf"/>
</dbReference>
<dbReference type="InterPro" id="IPR000953">
    <property type="entry name" value="Chromo/chromo_shadow_dom"/>
</dbReference>
<dbReference type="PANTHER" id="PTHR37984:SF5">
    <property type="entry name" value="PROTEIN NYNRIN-LIKE"/>
    <property type="match status" value="1"/>
</dbReference>
<evidence type="ECO:0000259" key="4">
    <source>
        <dbReference type="PROSITE" id="PS50994"/>
    </source>
</evidence>
<dbReference type="OrthoDB" id="2285631at2759"/>
<dbReference type="GO" id="GO:0015074">
    <property type="term" value="P:DNA integration"/>
    <property type="evidence" value="ECO:0007669"/>
    <property type="project" value="InterPro"/>
</dbReference>
<comment type="caution">
    <text evidence="5">The sequence shown here is derived from an EMBL/GenBank/DDBJ whole genome shotgun (WGS) entry which is preliminary data.</text>
</comment>
<dbReference type="InterPro" id="IPR023780">
    <property type="entry name" value="Chromo_domain"/>
</dbReference>
<dbReference type="InterPro" id="IPR000477">
    <property type="entry name" value="RT_dom"/>
</dbReference>
<reference evidence="5 6" key="1">
    <citation type="submission" date="2020-12" db="EMBL/GenBank/DDBJ databases">
        <title>Metabolic potential, ecology and presence of endohyphal bacteria is reflected in genomic diversity of Mucoromycotina.</title>
        <authorList>
            <person name="Muszewska A."/>
            <person name="Okrasinska A."/>
            <person name="Steczkiewicz K."/>
            <person name="Drgas O."/>
            <person name="Orlowska M."/>
            <person name="Perlinska-Lenart U."/>
            <person name="Aleksandrzak-Piekarczyk T."/>
            <person name="Szatraj K."/>
            <person name="Zielenkiewicz U."/>
            <person name="Pilsyk S."/>
            <person name="Malc E."/>
            <person name="Mieczkowski P."/>
            <person name="Kruszewska J.S."/>
            <person name="Biernat P."/>
            <person name="Pawlowska J."/>
        </authorList>
    </citation>
    <scope>NUCLEOTIDE SEQUENCE [LARGE SCALE GENOMIC DNA]</scope>
    <source>
        <strain evidence="5 6">CBS 142.35</strain>
    </source>
</reference>
<dbReference type="Gene3D" id="3.10.10.10">
    <property type="entry name" value="HIV Type 1 Reverse Transcriptase, subunit A, domain 1"/>
    <property type="match status" value="1"/>
</dbReference>
<dbReference type="Gene3D" id="3.30.70.270">
    <property type="match status" value="2"/>
</dbReference>
<dbReference type="PROSITE" id="PS50013">
    <property type="entry name" value="CHROMO_2"/>
    <property type="match status" value="1"/>
</dbReference>
<dbReference type="PROSITE" id="PS50878">
    <property type="entry name" value="RT_POL"/>
    <property type="match status" value="1"/>
</dbReference>
<evidence type="ECO:0000259" key="2">
    <source>
        <dbReference type="PROSITE" id="PS50013"/>
    </source>
</evidence>
<dbReference type="CDD" id="cd01647">
    <property type="entry name" value="RT_LTR"/>
    <property type="match status" value="1"/>
</dbReference>
<dbReference type="Pfam" id="PF00078">
    <property type="entry name" value="RVT_1"/>
    <property type="match status" value="1"/>
</dbReference>
<evidence type="ECO:0000259" key="3">
    <source>
        <dbReference type="PROSITE" id="PS50878"/>
    </source>
</evidence>
<protein>
    <recommendedName>
        <fullName evidence="7">Reverse transcriptase</fullName>
    </recommendedName>
</protein>
<dbReference type="Gene3D" id="2.40.50.40">
    <property type="match status" value="1"/>
</dbReference>
<dbReference type="InterPro" id="IPR041588">
    <property type="entry name" value="Integrase_H2C2"/>
</dbReference>
<sequence length="933" mass="107666">MPESMVYLNIPSGKVVYHRQYDLPNKVLPKLQEQIDEWLQDGIIKFAPLGTPYNNAILCVPKKDSNSNMTKLRFCMDMRPLNLLLPDITHDNHELPLIRDIFHKMKNASIFTTLDLKSCFHKFRIFEDHQNRTSFTFMNKQYCFIGSPFGIKFLSAHVQRCMQILFHDVSYVSVYVDDIIIASNNMTQHTHHVQETLRHLSSVNVTVNHEKCSFAQQSVALLGFNIQSGSISVDKKKISNVQEWPLPKDTTSLQRYLGYINYLRNHIPGVQELTSKLDKLRTVKNLSEHWTNEHTTAFNNIKIALQSAPILSQYDESLPLYLATDASSTGIGSVLYQVVENQYKYIGFMGRSLNKAERNYSTTKRELLSIVFALKRFHKFLWGQPKFTIYCDHKALTYLHTQPIANPMMVTWFDVICDYNFEVIHILGIDYIIPDTISRLWTLQKLEGGNLPKQLIASAPYLGDTRSTHKMNYNGSTHVQRAATIRNDYTDFMTPPVEERTNLLQQAHLHRHFGIDAIVDELHSQHIHWTSIKTDAQNIVSGCPDCQRFTLAKQGFHPMRNIYADKPWDHIALDTGDLNCTTPRGNNYILVIVDIYSRYTLLRPIPDKTGLTIAKTLIQVFADLGFPKIIQNDRGTEFVNEVVKHLLDNCGIDLRLVTSYNPMANGVCETKVKAMKSIIVKRLHGKKDDWDLFLPAAQLSINNKIAKLHNSRPFSLFFAHQPNLWEDYSHLNSTEVNNKIHFNDKREENMANIVIPAIRDRMNALQKAQQGKFSKKFRIIKEFPVGSKVMIQNLTRRSKTDVRYEGPYTVHGKNKGNGQYVLTDATGALHSRDVSPHQIKLISQDTIASGDDFFEVQSIIDHEGTPGNYKYLVRWKGYGPDDDTWEPIEHFNDLTQIERYWQRRNQEKISNKNLKRVSLPRRSSCLNNKRRRT</sequence>
<dbReference type="GO" id="GO:0003824">
    <property type="term" value="F:catalytic activity"/>
    <property type="evidence" value="ECO:0007669"/>
    <property type="project" value="UniProtKB-KW"/>
</dbReference>
<dbReference type="FunFam" id="3.30.70.270:FF:000020">
    <property type="entry name" value="Transposon Tf2-6 polyprotein-like Protein"/>
    <property type="match status" value="1"/>
</dbReference>
<evidence type="ECO:0000256" key="1">
    <source>
        <dbReference type="ARBA" id="ARBA00023268"/>
    </source>
</evidence>
<dbReference type="Pfam" id="PF00665">
    <property type="entry name" value="rve"/>
    <property type="match status" value="1"/>
</dbReference>
<evidence type="ECO:0000313" key="6">
    <source>
        <dbReference type="Proteomes" id="UP000646827"/>
    </source>
</evidence>
<dbReference type="Pfam" id="PF17919">
    <property type="entry name" value="RT_RNaseH_2"/>
    <property type="match status" value="1"/>
</dbReference>